<dbReference type="OrthoDB" id="265761at2759"/>
<dbReference type="Gene3D" id="3.10.129.10">
    <property type="entry name" value="Hotdog Thioesterase"/>
    <property type="match status" value="1"/>
</dbReference>
<dbReference type="GeneID" id="37022925"/>
<dbReference type="AlphaFoldDB" id="A0A316V303"/>
<reference evidence="2 3" key="1">
    <citation type="journal article" date="2018" name="Mol. Biol. Evol.">
        <title>Broad Genomic Sampling Reveals a Smut Pathogenic Ancestry of the Fungal Clade Ustilaginomycotina.</title>
        <authorList>
            <person name="Kijpornyongpan T."/>
            <person name="Mondo S.J."/>
            <person name="Barry K."/>
            <person name="Sandor L."/>
            <person name="Lee J."/>
            <person name="Lipzen A."/>
            <person name="Pangilinan J."/>
            <person name="LaButti K."/>
            <person name="Hainaut M."/>
            <person name="Henrissat B."/>
            <person name="Grigoriev I.V."/>
            <person name="Spatafora J.W."/>
            <person name="Aime M.C."/>
        </authorList>
    </citation>
    <scope>NUCLEOTIDE SEQUENCE [LARGE SCALE GENOMIC DNA]</scope>
    <source>
        <strain evidence="2 3">MCA 3882</strain>
    </source>
</reference>
<dbReference type="Pfam" id="PF13279">
    <property type="entry name" value="4HBT_2"/>
    <property type="match status" value="1"/>
</dbReference>
<dbReference type="PANTHER" id="PTHR12475:SF4">
    <property type="entry name" value="PROTEIN THEM6"/>
    <property type="match status" value="1"/>
</dbReference>
<sequence>MNSLWSTLPFASVMLAFVLLFRNSLPFAWTARMMLPFLHLRLTSSKRVSDPNRLPSAHGRNPFEDRFTSKHRATIDECDFMGHLSNSSYPKNLDLARMNYSSDRLADFMLDGGWVPLGSTSFVFHNEIPLLSEYTITSRIETWDDKWLYLRNEFTGKSKKGDNILFCTSITKHCFKHGRKTIAPWFVLAYCGYSSSKDKETSIKANSTRSIELRQSLKSAKSINPLQAYQKSTTARQEPIWCSPEYWDVDSWETERKERLDKLSNAFL</sequence>
<evidence type="ECO:0000256" key="1">
    <source>
        <dbReference type="ARBA" id="ARBA00038476"/>
    </source>
</evidence>
<proteinExistence type="inferred from homology"/>
<dbReference type="EMBL" id="KZ819606">
    <property type="protein sequence ID" value="PWN31936.1"/>
    <property type="molecule type" value="Genomic_DNA"/>
</dbReference>
<protein>
    <recommendedName>
        <fullName evidence="4">Thioesterase/thiol ester dehydrase-isomerase</fullName>
    </recommendedName>
</protein>
<dbReference type="SUPFAM" id="SSF54637">
    <property type="entry name" value="Thioesterase/thiol ester dehydrase-isomerase"/>
    <property type="match status" value="1"/>
</dbReference>
<dbReference type="InParanoid" id="A0A316V303"/>
<dbReference type="CDD" id="cd00586">
    <property type="entry name" value="4HBT"/>
    <property type="match status" value="1"/>
</dbReference>
<dbReference type="InterPro" id="IPR029069">
    <property type="entry name" value="HotDog_dom_sf"/>
</dbReference>
<dbReference type="InterPro" id="IPR051490">
    <property type="entry name" value="THEM6_lcsJ_thioesterase"/>
</dbReference>
<dbReference type="PANTHER" id="PTHR12475">
    <property type="match status" value="1"/>
</dbReference>
<dbReference type="Proteomes" id="UP000245771">
    <property type="component" value="Unassembled WGS sequence"/>
</dbReference>
<dbReference type="RefSeq" id="XP_025352238.1">
    <property type="nucleotide sequence ID" value="XM_025501144.1"/>
</dbReference>
<gene>
    <name evidence="2" type="ORF">FA14DRAFT_181858</name>
</gene>
<evidence type="ECO:0008006" key="4">
    <source>
        <dbReference type="Google" id="ProtNLM"/>
    </source>
</evidence>
<organism evidence="2 3">
    <name type="scientific">Meira miltonrushii</name>
    <dbReference type="NCBI Taxonomy" id="1280837"/>
    <lineage>
        <taxon>Eukaryota</taxon>
        <taxon>Fungi</taxon>
        <taxon>Dikarya</taxon>
        <taxon>Basidiomycota</taxon>
        <taxon>Ustilaginomycotina</taxon>
        <taxon>Exobasidiomycetes</taxon>
        <taxon>Exobasidiales</taxon>
        <taxon>Brachybasidiaceae</taxon>
        <taxon>Meira</taxon>
    </lineage>
</organism>
<keyword evidence="3" id="KW-1185">Reference proteome</keyword>
<evidence type="ECO:0000313" key="2">
    <source>
        <dbReference type="EMBL" id="PWN31936.1"/>
    </source>
</evidence>
<evidence type="ECO:0000313" key="3">
    <source>
        <dbReference type="Proteomes" id="UP000245771"/>
    </source>
</evidence>
<comment type="similarity">
    <text evidence="1">Belongs to the lcsJ thioesterase family.</text>
</comment>
<name>A0A316V303_9BASI</name>
<accession>A0A316V303</accession>